<dbReference type="UniPathway" id="UPA00704">
    <property type="reaction ID" value="UER00715"/>
</dbReference>
<gene>
    <name evidence="10" type="ORF">SAMN05421790_10669</name>
</gene>
<dbReference type="Pfam" id="PF00294">
    <property type="entry name" value="PfkB"/>
    <property type="match status" value="1"/>
</dbReference>
<dbReference type="GO" id="GO:0009024">
    <property type="term" value="F:tagatose-6-phosphate kinase activity"/>
    <property type="evidence" value="ECO:0007669"/>
    <property type="project" value="UniProtKB-EC"/>
</dbReference>
<dbReference type="Proteomes" id="UP000186795">
    <property type="component" value="Unassembled WGS sequence"/>
</dbReference>
<comment type="similarity">
    <text evidence="1">Belongs to the carbohydrate kinase pfkB family.</text>
</comment>
<evidence type="ECO:0000313" key="10">
    <source>
        <dbReference type="EMBL" id="SIS84982.1"/>
    </source>
</evidence>
<feature type="domain" description="Carbohydrate kinase PfkB" evidence="9">
    <location>
        <begin position="16"/>
        <end position="291"/>
    </location>
</feature>
<evidence type="ECO:0000256" key="1">
    <source>
        <dbReference type="ARBA" id="ARBA00005380"/>
    </source>
</evidence>
<reference evidence="11" key="1">
    <citation type="submission" date="2017-01" db="EMBL/GenBank/DDBJ databases">
        <authorList>
            <person name="Varghese N."/>
            <person name="Submissions S."/>
        </authorList>
    </citation>
    <scope>NUCLEOTIDE SEQUENCE [LARGE SCALE GENOMIC DNA]</scope>
    <source>
        <strain evidence="11">DSM 45196</strain>
    </source>
</reference>
<name>A0A1N7MG20_9BACL</name>
<proteinExistence type="inferred from homology"/>
<keyword evidence="5 7" id="KW-0067">ATP-binding</keyword>
<dbReference type="GO" id="GO:0005829">
    <property type="term" value="C:cytosol"/>
    <property type="evidence" value="ECO:0007669"/>
    <property type="project" value="TreeGrafter"/>
</dbReference>
<keyword evidence="4 8" id="KW-0418">Kinase</keyword>
<dbReference type="PANTHER" id="PTHR46566">
    <property type="entry name" value="1-PHOSPHOFRUCTOKINASE-RELATED"/>
    <property type="match status" value="1"/>
</dbReference>
<dbReference type="GO" id="GO:0005988">
    <property type="term" value="P:lactose metabolic process"/>
    <property type="evidence" value="ECO:0007669"/>
    <property type="project" value="UniProtKB-KW"/>
</dbReference>
<keyword evidence="11" id="KW-1185">Reference proteome</keyword>
<dbReference type="GO" id="GO:0044281">
    <property type="term" value="P:small molecule metabolic process"/>
    <property type="evidence" value="ECO:0007669"/>
    <property type="project" value="UniProtKB-ARBA"/>
</dbReference>
<comment type="function">
    <text evidence="8">Catalyzes the ATP-dependent phosphorylation of fructose-l-phosphate to fructose-l,6-bisphosphate.</text>
</comment>
<evidence type="ECO:0000256" key="5">
    <source>
        <dbReference type="ARBA" id="ARBA00022840"/>
    </source>
</evidence>
<dbReference type="InterPro" id="IPR017583">
    <property type="entry name" value="Tagatose/fructose_Pkinase"/>
</dbReference>
<evidence type="ECO:0000256" key="3">
    <source>
        <dbReference type="ARBA" id="ARBA00022741"/>
    </source>
</evidence>
<dbReference type="InterPro" id="IPR029056">
    <property type="entry name" value="Ribokinase-like"/>
</dbReference>
<dbReference type="OrthoDB" id="9801219at2"/>
<keyword evidence="2 7" id="KW-0808">Transferase</keyword>
<protein>
    <recommendedName>
        <fullName evidence="7">Tagatose-6-phosphate kinase</fullName>
        <ecNumber evidence="7">2.7.1.144</ecNumber>
    </recommendedName>
</protein>
<evidence type="ECO:0000256" key="2">
    <source>
        <dbReference type="ARBA" id="ARBA00022679"/>
    </source>
</evidence>
<dbReference type="SUPFAM" id="SSF53613">
    <property type="entry name" value="Ribokinase-like"/>
    <property type="match status" value="1"/>
</dbReference>
<comment type="similarity">
    <text evidence="7">Belongs to the carbohydrate kinase PfkB family. LacC subfamily.</text>
</comment>
<dbReference type="NCBIfam" id="TIGR03828">
    <property type="entry name" value="pfkB"/>
    <property type="match status" value="1"/>
</dbReference>
<dbReference type="InterPro" id="IPR011611">
    <property type="entry name" value="PfkB_dom"/>
</dbReference>
<comment type="catalytic activity">
    <reaction evidence="6 8">
        <text>beta-D-fructose 1-phosphate + ATP = beta-D-fructose 1,6-bisphosphate + ADP + H(+)</text>
        <dbReference type="Rhea" id="RHEA:14213"/>
        <dbReference type="ChEBI" id="CHEBI:15378"/>
        <dbReference type="ChEBI" id="CHEBI:30616"/>
        <dbReference type="ChEBI" id="CHEBI:32966"/>
        <dbReference type="ChEBI" id="CHEBI:138881"/>
        <dbReference type="ChEBI" id="CHEBI:456216"/>
        <dbReference type="EC" id="2.7.1.56"/>
    </reaction>
</comment>
<accession>A0A1N7MG20</accession>
<dbReference type="AlphaFoldDB" id="A0A1N7MG20"/>
<dbReference type="EMBL" id="FTOD01000006">
    <property type="protein sequence ID" value="SIS84982.1"/>
    <property type="molecule type" value="Genomic_DNA"/>
</dbReference>
<evidence type="ECO:0000313" key="11">
    <source>
        <dbReference type="Proteomes" id="UP000186795"/>
    </source>
</evidence>
<evidence type="ECO:0000256" key="8">
    <source>
        <dbReference type="RuleBase" id="RU369061"/>
    </source>
</evidence>
<dbReference type="CDD" id="cd01164">
    <property type="entry name" value="FruK_PfkB_like"/>
    <property type="match status" value="1"/>
</dbReference>
<dbReference type="GO" id="GO:0008662">
    <property type="term" value="F:1-phosphofructokinase activity"/>
    <property type="evidence" value="ECO:0007669"/>
    <property type="project" value="UniProtKB-UniRule"/>
</dbReference>
<dbReference type="FunFam" id="3.40.1190.20:FF:000001">
    <property type="entry name" value="Phosphofructokinase"/>
    <property type="match status" value="1"/>
</dbReference>
<dbReference type="PIRSF" id="PIRSF000535">
    <property type="entry name" value="1PFK/6PFK/LacC"/>
    <property type="match status" value="1"/>
</dbReference>
<dbReference type="InterPro" id="IPR022463">
    <property type="entry name" value="1-PFruKinase"/>
</dbReference>
<evidence type="ECO:0000256" key="7">
    <source>
        <dbReference type="PIRNR" id="PIRNR000535"/>
    </source>
</evidence>
<dbReference type="InterPro" id="IPR002173">
    <property type="entry name" value="Carboh/pur_kinase_PfkB_CS"/>
</dbReference>
<dbReference type="EC" id="2.7.1.144" evidence="7"/>
<evidence type="ECO:0000259" key="9">
    <source>
        <dbReference type="Pfam" id="PF00294"/>
    </source>
</evidence>
<dbReference type="Gene3D" id="3.40.1190.20">
    <property type="match status" value="1"/>
</dbReference>
<dbReference type="PANTHER" id="PTHR46566:SF2">
    <property type="entry name" value="ATP-DEPENDENT 6-PHOSPHOFRUCTOKINASE ISOZYME 2"/>
    <property type="match status" value="1"/>
</dbReference>
<comment type="pathway">
    <text evidence="7">Carbohydrate metabolism; D-tagatose 6-phosphate degradation; D-glyceraldehyde 3-phosphate and glycerone phosphate from D-tagatose 6-phosphate: step 1/2.</text>
</comment>
<organism evidence="10 11">
    <name type="scientific">Kroppenstedtia eburnea</name>
    <dbReference type="NCBI Taxonomy" id="714067"/>
    <lineage>
        <taxon>Bacteria</taxon>
        <taxon>Bacillati</taxon>
        <taxon>Bacillota</taxon>
        <taxon>Bacilli</taxon>
        <taxon>Bacillales</taxon>
        <taxon>Thermoactinomycetaceae</taxon>
        <taxon>Kroppenstedtia</taxon>
    </lineage>
</organism>
<sequence>MILTVTLNVSLDKYYRVPDFSPGDVNRVEKMIPTAGGKGLNVARVACALGAPVKATGIIGGLTGDLICNLLSDEGIEFEFLKAPIESRTCINIIESEGRSTELLESGDAIGEETVSAFFDHFTRLLDEADVVALSGSALRGMPNDIYGQLTTIAWESGIPTILDTSGERLLRGIEAAPAVIKPNQKEIGQLMGKEEALADDLIDHCMAYVGAGVQCVVVSLGSEGALLITKEGVWQGRPPKLEVVNTVGSGDSMVAAFAVSLRNGDEPEVMLRRAIAVSAANTLTESTGHIRPEDVETIREQVRITRLR</sequence>
<keyword evidence="7" id="KW-0423">Lactose metabolism</keyword>
<evidence type="ECO:0000256" key="4">
    <source>
        <dbReference type="ARBA" id="ARBA00022777"/>
    </source>
</evidence>
<keyword evidence="3 7" id="KW-0547">Nucleotide-binding</keyword>
<dbReference type="PROSITE" id="PS00584">
    <property type="entry name" value="PFKB_KINASES_2"/>
    <property type="match status" value="1"/>
</dbReference>
<dbReference type="GO" id="GO:2001059">
    <property type="term" value="P:D-tagatose 6-phosphate catabolic process"/>
    <property type="evidence" value="ECO:0007669"/>
    <property type="project" value="UniProtKB-UniPathway"/>
</dbReference>
<dbReference type="NCBIfam" id="TIGR03168">
    <property type="entry name" value="1-PFK"/>
    <property type="match status" value="1"/>
</dbReference>
<dbReference type="RefSeq" id="WP_009711891.1">
    <property type="nucleotide sequence ID" value="NZ_CP048103.1"/>
</dbReference>
<evidence type="ECO:0000256" key="6">
    <source>
        <dbReference type="ARBA" id="ARBA00047745"/>
    </source>
</evidence>
<comment type="catalytic activity">
    <reaction evidence="7">
        <text>D-tagatofuranose 6-phosphate + ATP = D-tagatofuranose 1,6-bisphosphate + ADP + H(+)</text>
        <dbReference type="Rhea" id="RHEA:12420"/>
        <dbReference type="ChEBI" id="CHEBI:15378"/>
        <dbReference type="ChEBI" id="CHEBI:30616"/>
        <dbReference type="ChEBI" id="CHEBI:58694"/>
        <dbReference type="ChEBI" id="CHEBI:58695"/>
        <dbReference type="ChEBI" id="CHEBI:456216"/>
        <dbReference type="EC" id="2.7.1.144"/>
    </reaction>
</comment>
<dbReference type="GO" id="GO:0016052">
    <property type="term" value="P:carbohydrate catabolic process"/>
    <property type="evidence" value="ECO:0007669"/>
    <property type="project" value="UniProtKB-ARBA"/>
</dbReference>
<dbReference type="GO" id="GO:0005524">
    <property type="term" value="F:ATP binding"/>
    <property type="evidence" value="ECO:0007669"/>
    <property type="project" value="UniProtKB-UniRule"/>
</dbReference>